<feature type="repeat" description="TPR" evidence="1">
    <location>
        <begin position="236"/>
        <end position="269"/>
    </location>
</feature>
<keyword evidence="6" id="KW-1185">Reference proteome</keyword>
<evidence type="ECO:0000313" key="6">
    <source>
        <dbReference type="Proteomes" id="UP001184853"/>
    </source>
</evidence>
<dbReference type="InterPro" id="IPR016032">
    <property type="entry name" value="Sig_transdc_resp-reg_C-effctor"/>
</dbReference>
<dbReference type="GO" id="GO:0051301">
    <property type="term" value="P:cell division"/>
    <property type="evidence" value="ECO:0007669"/>
    <property type="project" value="UniProtKB-KW"/>
</dbReference>
<keyword evidence="2" id="KW-0472">Membrane</keyword>
<dbReference type="RefSeq" id="WP_115982324.1">
    <property type="nucleotide sequence ID" value="NZ_JAVDQS010000009.1"/>
</dbReference>
<keyword evidence="5" id="KW-0131">Cell cycle</keyword>
<reference evidence="5 6" key="1">
    <citation type="submission" date="2023-07" db="EMBL/GenBank/DDBJ databases">
        <title>Sorghum-associated microbial communities from plants grown in Nebraska, USA.</title>
        <authorList>
            <person name="Schachtman D."/>
        </authorList>
    </citation>
    <scope>NUCLEOTIDE SEQUENCE [LARGE SCALE GENOMIC DNA]</scope>
    <source>
        <strain evidence="5 6">DS1709</strain>
    </source>
</reference>
<dbReference type="InterPro" id="IPR011990">
    <property type="entry name" value="TPR-like_helical_dom_sf"/>
</dbReference>
<evidence type="ECO:0000259" key="4">
    <source>
        <dbReference type="SMART" id="SM00421"/>
    </source>
</evidence>
<dbReference type="Gene3D" id="1.10.10.10">
    <property type="entry name" value="Winged helix-like DNA-binding domain superfamily/Winged helix DNA-binding domain"/>
    <property type="match status" value="1"/>
</dbReference>
<keyword evidence="1" id="KW-0802">TPR repeat</keyword>
<protein>
    <submittedName>
        <fullName evidence="5">Cell division protein FtsL/DNA-binding CsgD family transcriptional regulator</fullName>
    </submittedName>
</protein>
<dbReference type="SMART" id="SM00421">
    <property type="entry name" value="HTH_LUXR"/>
    <property type="match status" value="1"/>
</dbReference>
<feature type="domain" description="HTH luxR-type" evidence="4">
    <location>
        <begin position="440"/>
        <end position="497"/>
    </location>
</feature>
<dbReference type="InterPro" id="IPR036388">
    <property type="entry name" value="WH-like_DNA-bd_sf"/>
</dbReference>
<keyword evidence="2" id="KW-0812">Transmembrane</keyword>
<accession>A0ABU1LHQ7</accession>
<name>A0ABU1LHQ7_9FLAO</name>
<proteinExistence type="predicted"/>
<evidence type="ECO:0000256" key="2">
    <source>
        <dbReference type="SAM" id="Phobius"/>
    </source>
</evidence>
<dbReference type="SUPFAM" id="SSF46894">
    <property type="entry name" value="C-terminal effector domain of the bipartite response regulators"/>
    <property type="match status" value="1"/>
</dbReference>
<dbReference type="InterPro" id="IPR019734">
    <property type="entry name" value="TPR_rpt"/>
</dbReference>
<evidence type="ECO:0000256" key="1">
    <source>
        <dbReference type="PROSITE-ProRule" id="PRU00339"/>
    </source>
</evidence>
<sequence length="505" mass="59294">MKINISKKHNIFKNSILLLFILFSNIAISQTHQEEEIDVLLQKAENSRRRFNHLEQLQYAKKASIVAEEIKNSQKIAESYYSMALALALMELPKESFVFVKKVSQEPYYQKSKLLQAKLKEVKAFDYYALGLTSQFDKEMPGIVKLLKGETSKDAIILLQRTYLNIGVGKPDSAKYYSKLCFNELKKIPEKDIHLELSDFYRYKGTEFLNKKPDSALYYYQKSLAIDQKYKDPILFLDYTALGDYYSVQKEYQSAIDFYQKAIQNIKEQKISPYHFVNNDLYKKIAEQYEKLGNTEKSNEYKKIYLDLQNNLQSKRSANVDHALKIILKDKEEEHKKTENNKYIWIIGGILLLIIIFIVVFNILRKNLKHKETLITEVHSTLQEKEEIISQKTVETEELQLKVNDAYNEVIDLAKKNDPSFYFRFQEVYPDFQKELLEYSPGLRTSELILCAYTFLGFNVKEIADYTFKSVNTVRNRKQSLRKKFGLSGEQDMGIWLRNLIDDKT</sequence>
<organism evidence="5 6">
    <name type="scientific">Chryseobacterium geocarposphaerae</name>
    <dbReference type="NCBI Taxonomy" id="1416776"/>
    <lineage>
        <taxon>Bacteria</taxon>
        <taxon>Pseudomonadati</taxon>
        <taxon>Bacteroidota</taxon>
        <taxon>Flavobacteriia</taxon>
        <taxon>Flavobacteriales</taxon>
        <taxon>Weeksellaceae</taxon>
        <taxon>Chryseobacterium group</taxon>
        <taxon>Chryseobacterium</taxon>
    </lineage>
</organism>
<dbReference type="SMART" id="SM00028">
    <property type="entry name" value="TPR"/>
    <property type="match status" value="2"/>
</dbReference>
<dbReference type="PROSITE" id="PS50005">
    <property type="entry name" value="TPR"/>
    <property type="match status" value="1"/>
</dbReference>
<dbReference type="EMBL" id="JAVDQS010000009">
    <property type="protein sequence ID" value="MDR6406080.1"/>
    <property type="molecule type" value="Genomic_DNA"/>
</dbReference>
<dbReference type="Gene3D" id="1.25.40.10">
    <property type="entry name" value="Tetratricopeptide repeat domain"/>
    <property type="match status" value="1"/>
</dbReference>
<gene>
    <name evidence="5" type="ORF">J2781_003028</name>
</gene>
<feature type="transmembrane region" description="Helical" evidence="2">
    <location>
        <begin position="343"/>
        <end position="364"/>
    </location>
</feature>
<dbReference type="SUPFAM" id="SSF48452">
    <property type="entry name" value="TPR-like"/>
    <property type="match status" value="1"/>
</dbReference>
<feature type="signal peptide" evidence="3">
    <location>
        <begin position="1"/>
        <end position="29"/>
    </location>
</feature>
<keyword evidence="3" id="KW-0732">Signal</keyword>
<evidence type="ECO:0000256" key="3">
    <source>
        <dbReference type="SAM" id="SignalP"/>
    </source>
</evidence>
<keyword evidence="2" id="KW-1133">Transmembrane helix</keyword>
<keyword evidence="5" id="KW-0132">Cell division</keyword>
<dbReference type="InterPro" id="IPR000792">
    <property type="entry name" value="Tscrpt_reg_LuxR_C"/>
</dbReference>
<feature type="chain" id="PRO_5047218622" evidence="3">
    <location>
        <begin position="30"/>
        <end position="505"/>
    </location>
</feature>
<evidence type="ECO:0000313" key="5">
    <source>
        <dbReference type="EMBL" id="MDR6406080.1"/>
    </source>
</evidence>
<comment type="caution">
    <text evidence="5">The sequence shown here is derived from an EMBL/GenBank/DDBJ whole genome shotgun (WGS) entry which is preliminary data.</text>
</comment>
<dbReference type="Proteomes" id="UP001184853">
    <property type="component" value="Unassembled WGS sequence"/>
</dbReference>